<evidence type="ECO:0000313" key="6">
    <source>
        <dbReference type="Proteomes" id="UP001142372"/>
    </source>
</evidence>
<evidence type="ECO:0000256" key="2">
    <source>
        <dbReference type="PIRSR" id="PIRSR006487-1"/>
    </source>
</evidence>
<keyword evidence="6" id="KW-1185">Reference proteome</keyword>
<protein>
    <submittedName>
        <fullName evidence="5">Folate-binding protein</fullName>
    </submittedName>
</protein>
<dbReference type="GO" id="GO:0016226">
    <property type="term" value="P:iron-sulfur cluster assembly"/>
    <property type="evidence" value="ECO:0007669"/>
    <property type="project" value="TreeGrafter"/>
</dbReference>
<evidence type="ECO:0000313" key="5">
    <source>
        <dbReference type="EMBL" id="GLJ74866.1"/>
    </source>
</evidence>
<name>A0A9W6LYI4_9MICO</name>
<dbReference type="EMBL" id="BSEN01000001">
    <property type="protein sequence ID" value="GLJ74866.1"/>
    <property type="molecule type" value="Genomic_DNA"/>
</dbReference>
<organism evidence="5 6">
    <name type="scientific">Leifsonia poae</name>
    <dbReference type="NCBI Taxonomy" id="110933"/>
    <lineage>
        <taxon>Bacteria</taxon>
        <taxon>Bacillati</taxon>
        <taxon>Actinomycetota</taxon>
        <taxon>Actinomycetes</taxon>
        <taxon>Micrococcales</taxon>
        <taxon>Microbacteriaceae</taxon>
        <taxon>Leifsonia</taxon>
    </lineage>
</organism>
<dbReference type="PIRSF" id="PIRSF006487">
    <property type="entry name" value="GcvT"/>
    <property type="match status" value="1"/>
</dbReference>
<dbReference type="RefSeq" id="WP_271175548.1">
    <property type="nucleotide sequence ID" value="NZ_BAAAJO010000001.1"/>
</dbReference>
<dbReference type="SUPFAM" id="SSF101790">
    <property type="entry name" value="Aminomethyltransferase beta-barrel domain"/>
    <property type="match status" value="1"/>
</dbReference>
<dbReference type="InterPro" id="IPR017703">
    <property type="entry name" value="YgfZ/GCV_T_CS"/>
</dbReference>
<dbReference type="Gene3D" id="3.30.1360.120">
    <property type="entry name" value="Probable tRNA modification gtpase trme, domain 1"/>
    <property type="match status" value="1"/>
</dbReference>
<reference evidence="5" key="2">
    <citation type="submission" date="2023-01" db="EMBL/GenBank/DDBJ databases">
        <authorList>
            <person name="Sun Q."/>
            <person name="Evtushenko L."/>
        </authorList>
    </citation>
    <scope>NUCLEOTIDE SEQUENCE</scope>
    <source>
        <strain evidence="5">VKM Ac-1401</strain>
    </source>
</reference>
<dbReference type="InterPro" id="IPR029043">
    <property type="entry name" value="GcvT/YgfZ_C"/>
</dbReference>
<keyword evidence="1" id="KW-0809">Transit peptide</keyword>
<gene>
    <name evidence="5" type="ORF">GCM10017584_04390</name>
</gene>
<dbReference type="InterPro" id="IPR027266">
    <property type="entry name" value="TrmE/GcvT-like"/>
</dbReference>
<sequence length="393" mass="41738">MDSTASPFLSLPGAVDTAGMHASASTADTPDGAPAGSGHDAGIPAHYGNPLGEQRALAEGRAIVDLSDRSVLTITGPDRLGWLNSLTSQSLLGLQPGESSETLLLDVTGRLEYAVRLVDDGETLWMLVERDEAEGLLAWLDRMRFMLRVELADRSADLATIGTLGDPALPIAAPNGVPLIWHDPWHAVTPGGHQYAQGEHPGADWSYSERLVPRDALPSIVTRVTSGEFPAAGLLALEALRIAAWRPRFATEVDEKTIPHELDWLRTAVHLTKGCYRGQETVAKVHNLGHPPRRLVMLHLDGSEGVHPVRGAVVSLEGREVGVVTSTALHYELGPIALAVVKRSTDAAATLTVDAEGTPVAAAQEIVVPPEAGAEAHVPRLPRIGAVTRQPRG</sequence>
<feature type="region of interest" description="Disordered" evidence="3">
    <location>
        <begin position="20"/>
        <end position="50"/>
    </location>
</feature>
<dbReference type="InterPro" id="IPR013977">
    <property type="entry name" value="GcvT_C"/>
</dbReference>
<comment type="caution">
    <text evidence="5">The sequence shown here is derived from an EMBL/GenBank/DDBJ whole genome shotgun (WGS) entry which is preliminary data.</text>
</comment>
<accession>A0A9W6LYI4</accession>
<dbReference type="NCBIfam" id="TIGR03317">
    <property type="entry name" value="ygfZ_signature"/>
    <property type="match status" value="1"/>
</dbReference>
<evidence type="ECO:0000256" key="3">
    <source>
        <dbReference type="SAM" id="MobiDB-lite"/>
    </source>
</evidence>
<evidence type="ECO:0000256" key="1">
    <source>
        <dbReference type="ARBA" id="ARBA00022946"/>
    </source>
</evidence>
<dbReference type="AlphaFoldDB" id="A0A9W6LYI4"/>
<dbReference type="Pfam" id="PF08669">
    <property type="entry name" value="GCV_T_C"/>
    <property type="match status" value="1"/>
</dbReference>
<reference evidence="5" key="1">
    <citation type="journal article" date="2014" name="Int. J. Syst. Evol. Microbiol.">
        <title>Complete genome sequence of Corynebacterium casei LMG S-19264T (=DSM 44701T), isolated from a smear-ripened cheese.</title>
        <authorList>
            <consortium name="US DOE Joint Genome Institute (JGI-PGF)"/>
            <person name="Walter F."/>
            <person name="Albersmeier A."/>
            <person name="Kalinowski J."/>
            <person name="Ruckert C."/>
        </authorList>
    </citation>
    <scope>NUCLEOTIDE SEQUENCE</scope>
    <source>
        <strain evidence="5">VKM Ac-1401</strain>
    </source>
</reference>
<feature type="domain" description="Aminomethyltransferase C-terminal" evidence="4">
    <location>
        <begin position="293"/>
        <end position="362"/>
    </location>
</feature>
<dbReference type="PANTHER" id="PTHR22602">
    <property type="entry name" value="TRANSFERASE CAF17, MITOCHONDRIAL-RELATED"/>
    <property type="match status" value="1"/>
</dbReference>
<evidence type="ECO:0000259" key="4">
    <source>
        <dbReference type="Pfam" id="PF08669"/>
    </source>
</evidence>
<dbReference type="SUPFAM" id="SSF103025">
    <property type="entry name" value="Folate-binding domain"/>
    <property type="match status" value="1"/>
</dbReference>
<dbReference type="InterPro" id="IPR045179">
    <property type="entry name" value="YgfZ/GcvT"/>
</dbReference>
<proteinExistence type="predicted"/>
<dbReference type="Proteomes" id="UP001142372">
    <property type="component" value="Unassembled WGS sequence"/>
</dbReference>
<dbReference type="PANTHER" id="PTHR22602:SF0">
    <property type="entry name" value="TRANSFERASE CAF17, MITOCHONDRIAL-RELATED"/>
    <property type="match status" value="1"/>
</dbReference>
<feature type="binding site" evidence="2">
    <location>
        <position position="209"/>
    </location>
    <ligand>
        <name>substrate</name>
    </ligand>
</feature>